<keyword evidence="9 13" id="KW-1133">Transmembrane helix</keyword>
<dbReference type="InterPro" id="IPR001245">
    <property type="entry name" value="Ser-Thr/Tyr_kinase_cat_dom"/>
</dbReference>
<evidence type="ECO:0000256" key="4">
    <source>
        <dbReference type="ARBA" id="ARBA00022692"/>
    </source>
</evidence>
<evidence type="ECO:0000256" key="14">
    <source>
        <dbReference type="SAM" id="SignalP"/>
    </source>
</evidence>
<evidence type="ECO:0000256" key="11">
    <source>
        <dbReference type="ARBA" id="ARBA00023180"/>
    </source>
</evidence>
<dbReference type="GO" id="GO:0016020">
    <property type="term" value="C:membrane"/>
    <property type="evidence" value="ECO:0007669"/>
    <property type="project" value="UniProtKB-SubCell"/>
</dbReference>
<name>A0A833VRX8_9POAL</name>
<dbReference type="GO" id="GO:0030247">
    <property type="term" value="F:polysaccharide binding"/>
    <property type="evidence" value="ECO:0007669"/>
    <property type="project" value="InterPro"/>
</dbReference>
<keyword evidence="8 12" id="KW-0067">ATP-binding</keyword>
<evidence type="ECO:0000256" key="12">
    <source>
        <dbReference type="PROSITE-ProRule" id="PRU10141"/>
    </source>
</evidence>
<evidence type="ECO:0000256" key="9">
    <source>
        <dbReference type="ARBA" id="ARBA00022989"/>
    </source>
</evidence>
<dbReference type="GO" id="GO:0005524">
    <property type="term" value="F:ATP binding"/>
    <property type="evidence" value="ECO:0007669"/>
    <property type="project" value="UniProtKB-UniRule"/>
</dbReference>
<feature type="domain" description="Protein kinase" evidence="15">
    <location>
        <begin position="318"/>
        <end position="604"/>
    </location>
</feature>
<evidence type="ECO:0000259" key="15">
    <source>
        <dbReference type="PROSITE" id="PS50011"/>
    </source>
</evidence>
<dbReference type="InterPro" id="IPR008271">
    <property type="entry name" value="Ser/Thr_kinase_AS"/>
</dbReference>
<evidence type="ECO:0000256" key="7">
    <source>
        <dbReference type="ARBA" id="ARBA00022777"/>
    </source>
</evidence>
<evidence type="ECO:0000256" key="10">
    <source>
        <dbReference type="ARBA" id="ARBA00023136"/>
    </source>
</evidence>
<evidence type="ECO:0000313" key="17">
    <source>
        <dbReference type="Proteomes" id="UP000623129"/>
    </source>
</evidence>
<comment type="caution">
    <text evidence="16">The sequence shown here is derived from an EMBL/GenBank/DDBJ whole genome shotgun (WGS) entry which is preliminary data.</text>
</comment>
<dbReference type="FunFam" id="1.10.510.10:FF:000590">
    <property type="entry name" value="PR5-like receptor kinase"/>
    <property type="match status" value="1"/>
</dbReference>
<feature type="chain" id="PRO_5032965302" evidence="14">
    <location>
        <begin position="24"/>
        <end position="618"/>
    </location>
</feature>
<dbReference type="EMBL" id="SWLB01000011">
    <property type="protein sequence ID" value="KAF3332713.1"/>
    <property type="molecule type" value="Genomic_DNA"/>
</dbReference>
<gene>
    <name evidence="16" type="ORF">FCM35_KLT02290</name>
</gene>
<evidence type="ECO:0000256" key="8">
    <source>
        <dbReference type="ARBA" id="ARBA00022840"/>
    </source>
</evidence>
<accession>A0A833VRX8</accession>
<evidence type="ECO:0000256" key="13">
    <source>
        <dbReference type="SAM" id="Phobius"/>
    </source>
</evidence>
<keyword evidence="11" id="KW-0325">Glycoprotein</keyword>
<proteinExistence type="predicted"/>
<feature type="signal peptide" evidence="14">
    <location>
        <begin position="1"/>
        <end position="23"/>
    </location>
</feature>
<feature type="transmembrane region" description="Helical" evidence="13">
    <location>
        <begin position="257"/>
        <end position="279"/>
    </location>
</feature>
<dbReference type="PROSITE" id="PS00108">
    <property type="entry name" value="PROTEIN_KINASE_ST"/>
    <property type="match status" value="1"/>
</dbReference>
<dbReference type="PROSITE" id="PS50011">
    <property type="entry name" value="PROTEIN_KINASE_DOM"/>
    <property type="match status" value="1"/>
</dbReference>
<keyword evidence="5 14" id="KW-0732">Signal</keyword>
<dbReference type="Pfam" id="PF13947">
    <property type="entry name" value="GUB_WAK_bind"/>
    <property type="match status" value="1"/>
</dbReference>
<keyword evidence="2" id="KW-0723">Serine/threonine-protein kinase</keyword>
<dbReference type="OrthoDB" id="749268at2759"/>
<keyword evidence="4 13" id="KW-0812">Transmembrane</keyword>
<dbReference type="Gene3D" id="1.10.510.10">
    <property type="entry name" value="Transferase(Phosphotransferase) domain 1"/>
    <property type="match status" value="1"/>
</dbReference>
<evidence type="ECO:0000256" key="5">
    <source>
        <dbReference type="ARBA" id="ARBA00022729"/>
    </source>
</evidence>
<reference evidence="16" key="1">
    <citation type="submission" date="2020-01" db="EMBL/GenBank/DDBJ databases">
        <title>Genome sequence of Kobresia littledalei, the first chromosome-level genome in the family Cyperaceae.</title>
        <authorList>
            <person name="Qu G."/>
        </authorList>
    </citation>
    <scope>NUCLEOTIDE SEQUENCE</scope>
    <source>
        <strain evidence="16">C.B.Clarke</strain>
        <tissue evidence="16">Leaf</tissue>
    </source>
</reference>
<dbReference type="GO" id="GO:0004674">
    <property type="term" value="F:protein serine/threonine kinase activity"/>
    <property type="evidence" value="ECO:0007669"/>
    <property type="project" value="UniProtKB-KW"/>
</dbReference>
<dbReference type="PANTHER" id="PTHR27009">
    <property type="entry name" value="RUST RESISTANCE KINASE LR10-RELATED"/>
    <property type="match status" value="1"/>
</dbReference>
<dbReference type="SUPFAM" id="SSF56112">
    <property type="entry name" value="Protein kinase-like (PK-like)"/>
    <property type="match status" value="1"/>
</dbReference>
<dbReference type="PROSITE" id="PS00107">
    <property type="entry name" value="PROTEIN_KINASE_ATP"/>
    <property type="match status" value="1"/>
</dbReference>
<organism evidence="16 17">
    <name type="scientific">Carex littledalei</name>
    <dbReference type="NCBI Taxonomy" id="544730"/>
    <lineage>
        <taxon>Eukaryota</taxon>
        <taxon>Viridiplantae</taxon>
        <taxon>Streptophyta</taxon>
        <taxon>Embryophyta</taxon>
        <taxon>Tracheophyta</taxon>
        <taxon>Spermatophyta</taxon>
        <taxon>Magnoliopsida</taxon>
        <taxon>Liliopsida</taxon>
        <taxon>Poales</taxon>
        <taxon>Cyperaceae</taxon>
        <taxon>Cyperoideae</taxon>
        <taxon>Cariceae</taxon>
        <taxon>Carex</taxon>
        <taxon>Carex subgen. Euthyceras</taxon>
    </lineage>
</organism>
<keyword evidence="16" id="KW-0675">Receptor</keyword>
<dbReference type="InterPro" id="IPR045874">
    <property type="entry name" value="LRK10/LRL21-25-like"/>
</dbReference>
<dbReference type="AlphaFoldDB" id="A0A833VRX8"/>
<keyword evidence="7 16" id="KW-0418">Kinase</keyword>
<sequence>MAMLPILLFLLILLQSHIQITICKKHDTHFFDICPSSRCSDSGPEIRFPYRLDKSPKSCGVHGMELTCSPDKDTILTLPNLGTAIVQTINYQYGYVTVKLGNSWPSCLLTNQTMMNVTTLLYSPVIETVSIITCPKMFTLNVGSLLTGPVSCLSSSGKYVYVVSADESMDKIPSSCMVLQTGINILLGSYVDENSDRSTTWKVTVDDFLVRRLVTLNWFQTNITKNCLGCEKRRRQCGYDLARTEAFCKPHVVNVKAISAVSSVVFVLILTIPATLFYLSRKADKERETRIRIERFLATYRITKPTRYTFKEVKKITKHFKDKLGQGGFGSVYKGELRSGLPVAIKMLEGSKGAGEDFINEVATIGRIHHVNIVRLVGFCSEGTRRALVYEFMPNDSLEKYIILRKNGQPLKMEKLLQISIGIARGIEYLHQGCNERILHFDIKPRNILLDQNLNPKIADFGLAKLCSKDISAITMTAARGTMGYIAPEVFSRNFGTVSYKSDVYSFGMLLLELIGGTKSQDPDLQNHSDVYFPELVYNRLVLGEELELGMQITTGEAEIARKLIIVAFWCIQWNPIDRPSMTRVVNMLIGELQNLEMPPMPFVSTRGLVISSISEEE</sequence>
<dbReference type="InterPro" id="IPR017441">
    <property type="entry name" value="Protein_kinase_ATP_BS"/>
</dbReference>
<dbReference type="InterPro" id="IPR011009">
    <property type="entry name" value="Kinase-like_dom_sf"/>
</dbReference>
<dbReference type="FunFam" id="3.30.200.20:FF:000178">
    <property type="entry name" value="serine/threonine-protein kinase PBS1-like"/>
    <property type="match status" value="1"/>
</dbReference>
<keyword evidence="10 13" id="KW-0472">Membrane</keyword>
<comment type="subcellular location">
    <subcellularLocation>
        <location evidence="1">Membrane</location>
        <topology evidence="1">Single-pass type I membrane protein</topology>
    </subcellularLocation>
</comment>
<keyword evidence="6 12" id="KW-0547">Nucleotide-binding</keyword>
<evidence type="ECO:0000256" key="1">
    <source>
        <dbReference type="ARBA" id="ARBA00004479"/>
    </source>
</evidence>
<dbReference type="Pfam" id="PF07714">
    <property type="entry name" value="PK_Tyr_Ser-Thr"/>
    <property type="match status" value="1"/>
</dbReference>
<keyword evidence="3" id="KW-0808">Transferase</keyword>
<keyword evidence="17" id="KW-1185">Reference proteome</keyword>
<dbReference type="Proteomes" id="UP000623129">
    <property type="component" value="Unassembled WGS sequence"/>
</dbReference>
<dbReference type="SMART" id="SM00220">
    <property type="entry name" value="S_TKc"/>
    <property type="match status" value="1"/>
</dbReference>
<evidence type="ECO:0000256" key="3">
    <source>
        <dbReference type="ARBA" id="ARBA00022679"/>
    </source>
</evidence>
<dbReference type="Gene3D" id="3.30.200.20">
    <property type="entry name" value="Phosphorylase Kinase, domain 1"/>
    <property type="match status" value="1"/>
</dbReference>
<protein>
    <submittedName>
        <fullName evidence="16">Putative receptor-like protein kinase</fullName>
    </submittedName>
</protein>
<evidence type="ECO:0000256" key="6">
    <source>
        <dbReference type="ARBA" id="ARBA00022741"/>
    </source>
</evidence>
<dbReference type="InterPro" id="IPR000719">
    <property type="entry name" value="Prot_kinase_dom"/>
</dbReference>
<evidence type="ECO:0000313" key="16">
    <source>
        <dbReference type="EMBL" id="KAF3332713.1"/>
    </source>
</evidence>
<feature type="binding site" evidence="12">
    <location>
        <position position="346"/>
    </location>
    <ligand>
        <name>ATP</name>
        <dbReference type="ChEBI" id="CHEBI:30616"/>
    </ligand>
</feature>
<dbReference type="InterPro" id="IPR025287">
    <property type="entry name" value="WAK_GUB"/>
</dbReference>
<evidence type="ECO:0000256" key="2">
    <source>
        <dbReference type="ARBA" id="ARBA00022527"/>
    </source>
</evidence>